<evidence type="ECO:0000256" key="2">
    <source>
        <dbReference type="SAM" id="MobiDB-lite"/>
    </source>
</evidence>
<accession>A0ABN9U1S5</accession>
<evidence type="ECO:0000313" key="3">
    <source>
        <dbReference type="EMBL" id="CAK0851462.1"/>
    </source>
</evidence>
<keyword evidence="4" id="KW-1185">Reference proteome</keyword>
<dbReference type="Proteomes" id="UP001189429">
    <property type="component" value="Unassembled WGS sequence"/>
</dbReference>
<feature type="non-terminal residue" evidence="3">
    <location>
        <position position="361"/>
    </location>
</feature>
<evidence type="ECO:0000313" key="4">
    <source>
        <dbReference type="Proteomes" id="UP001189429"/>
    </source>
</evidence>
<organism evidence="3 4">
    <name type="scientific">Prorocentrum cordatum</name>
    <dbReference type="NCBI Taxonomy" id="2364126"/>
    <lineage>
        <taxon>Eukaryota</taxon>
        <taxon>Sar</taxon>
        <taxon>Alveolata</taxon>
        <taxon>Dinophyceae</taxon>
        <taxon>Prorocentrales</taxon>
        <taxon>Prorocentraceae</taxon>
        <taxon>Prorocentrum</taxon>
    </lineage>
</organism>
<gene>
    <name evidence="3" type="ORF">PCOR1329_LOCUS43615</name>
</gene>
<comment type="caution">
    <text evidence="3">The sequence shown here is derived from an EMBL/GenBank/DDBJ whole genome shotgun (WGS) entry which is preliminary data.</text>
</comment>
<proteinExistence type="predicted"/>
<sequence length="361" mass="39589">MAWRSQTPWAKGGKGKQWPGQKGGRRRGAYSVCSKCGHWEYDHFGNWTCSVCGGSYLGDAAHVPHVADAGVPDQFAADLQALAAKYPTMAAALGQLQGAAPPPAPEAREPASANDIEKQIQAHRTELSRAVEKASRKERVAQSDVQQRDEAVVRHREALAKAERLHAESQQWHAEAAEALREANAQKDGFNEVQYREQLRAKGREEAAAAARAAQAAHDEAARQAAVGNVDFQWVQDHLHELSEPDLQRFHGRSHLSPEQWVEMRKVALQQRAAELEIDMASEAASEAGDPDLPGDETSELRDLRERAADTGLDPRAAERYGVLLSKVAVARAAKRAKKAVREQSNHRFVAFCQAAASQLQ</sequence>
<reference evidence="3" key="1">
    <citation type="submission" date="2023-10" db="EMBL/GenBank/DDBJ databases">
        <authorList>
            <person name="Chen Y."/>
            <person name="Shah S."/>
            <person name="Dougan E. K."/>
            <person name="Thang M."/>
            <person name="Chan C."/>
        </authorList>
    </citation>
    <scope>NUCLEOTIDE SEQUENCE [LARGE SCALE GENOMIC DNA]</scope>
</reference>
<evidence type="ECO:0000256" key="1">
    <source>
        <dbReference type="SAM" id="Coils"/>
    </source>
</evidence>
<feature type="region of interest" description="Disordered" evidence="2">
    <location>
        <begin position="1"/>
        <end position="26"/>
    </location>
</feature>
<name>A0ABN9U1S5_9DINO</name>
<dbReference type="EMBL" id="CAUYUJ010015242">
    <property type="protein sequence ID" value="CAK0851462.1"/>
    <property type="molecule type" value="Genomic_DNA"/>
</dbReference>
<keyword evidence="1" id="KW-0175">Coiled coil</keyword>
<protein>
    <submittedName>
        <fullName evidence="3">Uncharacterized protein</fullName>
    </submittedName>
</protein>
<feature type="coiled-coil region" evidence="1">
    <location>
        <begin position="162"/>
        <end position="224"/>
    </location>
</feature>